<organism evidence="1 2">
    <name type="scientific">Camelus ferus</name>
    <name type="common">Wild bactrian camel</name>
    <name type="synonym">Camelus bactrianus ferus</name>
    <dbReference type="NCBI Taxonomy" id="419612"/>
    <lineage>
        <taxon>Eukaryota</taxon>
        <taxon>Metazoa</taxon>
        <taxon>Chordata</taxon>
        <taxon>Craniata</taxon>
        <taxon>Vertebrata</taxon>
        <taxon>Euteleostomi</taxon>
        <taxon>Mammalia</taxon>
        <taxon>Eutheria</taxon>
        <taxon>Laurasiatheria</taxon>
        <taxon>Artiodactyla</taxon>
        <taxon>Tylopoda</taxon>
        <taxon>Camelidae</taxon>
        <taxon>Camelus</taxon>
    </lineage>
</organism>
<sequence length="165" mass="17741">MEGPAQCVGSANVRVGFHGGGSGGCRGGGGGGGCGSEWGAAAVAADTGSEMVRGQACDVGRPTLPPALHHNLKRRIIERFKKIFFSQQSNPCNLKSEIKKLSQGSPEPIEHQITIYCIIHQVNTACPQITQQTVIEEVLEESGYYNFTSNRYHSYPWGTKNHPAK</sequence>
<accession>A0A8B8R7F1</accession>
<keyword evidence="1" id="KW-1185">Reference proteome</keyword>
<evidence type="ECO:0000313" key="2">
    <source>
        <dbReference type="RefSeq" id="XP_032313923.1"/>
    </source>
</evidence>
<gene>
    <name evidence="2" type="primary">LOC116656625</name>
</gene>
<reference evidence="2" key="1">
    <citation type="submission" date="2025-08" db="UniProtKB">
        <authorList>
            <consortium name="RefSeq"/>
        </authorList>
    </citation>
    <scope>IDENTIFICATION</scope>
    <source>
        <tissue evidence="2">Ear skin</tissue>
    </source>
</reference>
<protein>
    <submittedName>
        <fullName evidence="2">Serine/threonine-protein kinase Nek10-like isoform X1</fullName>
    </submittedName>
</protein>
<dbReference type="KEGG" id="cfr:116656625"/>
<evidence type="ECO:0000313" key="1">
    <source>
        <dbReference type="Proteomes" id="UP000694856"/>
    </source>
</evidence>
<proteinExistence type="predicted"/>
<dbReference type="AlphaFoldDB" id="A0A8B8R7F1"/>
<dbReference type="GeneID" id="116656625"/>
<dbReference type="RefSeq" id="XP_032313923.1">
    <property type="nucleotide sequence ID" value="XM_032458032.1"/>
</dbReference>
<name>A0A8B8R7F1_CAMFR</name>
<dbReference type="Proteomes" id="UP000694856">
    <property type="component" value="Chromosome 17"/>
</dbReference>